<dbReference type="SUPFAM" id="SSF54593">
    <property type="entry name" value="Glyoxalase/Bleomycin resistance protein/Dihydroxybiphenyl dioxygenase"/>
    <property type="match status" value="1"/>
</dbReference>
<evidence type="ECO:0000259" key="2">
    <source>
        <dbReference type="PROSITE" id="PS51819"/>
    </source>
</evidence>
<reference evidence="3 4" key="1">
    <citation type="journal article" date="2019" name="Emerg. Microbes Infect.">
        <title>Comprehensive subspecies identification of 175 nontuberculous mycobacteria species based on 7547 genomic profiles.</title>
        <authorList>
            <person name="Matsumoto Y."/>
            <person name="Kinjo T."/>
            <person name="Motooka D."/>
            <person name="Nabeya D."/>
            <person name="Jung N."/>
            <person name="Uechi K."/>
            <person name="Horii T."/>
            <person name="Iida T."/>
            <person name="Fujita J."/>
            <person name="Nakamura S."/>
        </authorList>
    </citation>
    <scope>NUCLEOTIDE SEQUENCE [LARGE SCALE GENOMIC DNA]</scope>
    <source>
        <strain evidence="3 4">JCM 6399</strain>
    </source>
</reference>
<gene>
    <name evidence="3" type="ORF">MGALJ_42610</name>
</gene>
<feature type="region of interest" description="Disordered" evidence="1">
    <location>
        <begin position="1"/>
        <end position="20"/>
    </location>
</feature>
<proteinExistence type="predicted"/>
<dbReference type="RefSeq" id="WP_163732419.1">
    <property type="nucleotide sequence ID" value="NZ_AP022601.1"/>
</dbReference>
<organism evidence="3 4">
    <name type="scientific">Mycobacterium gallinarum</name>
    <dbReference type="NCBI Taxonomy" id="39689"/>
    <lineage>
        <taxon>Bacteria</taxon>
        <taxon>Bacillati</taxon>
        <taxon>Actinomycetota</taxon>
        <taxon>Actinomycetes</taxon>
        <taxon>Mycobacteriales</taxon>
        <taxon>Mycobacteriaceae</taxon>
        <taxon>Mycobacterium</taxon>
    </lineage>
</organism>
<evidence type="ECO:0000313" key="3">
    <source>
        <dbReference type="EMBL" id="BBY94592.1"/>
    </source>
</evidence>
<protein>
    <recommendedName>
        <fullName evidence="2">VOC domain-containing protein</fullName>
    </recommendedName>
</protein>
<dbReference type="Gene3D" id="3.10.180.10">
    <property type="entry name" value="2,3-Dihydroxybiphenyl 1,2-Dioxygenase, domain 1"/>
    <property type="match status" value="1"/>
</dbReference>
<feature type="domain" description="VOC" evidence="2">
    <location>
        <begin position="20"/>
        <end position="135"/>
    </location>
</feature>
<dbReference type="InterPro" id="IPR004360">
    <property type="entry name" value="Glyas_Fos-R_dOase_dom"/>
</dbReference>
<accession>A0A9W4BHY6</accession>
<name>A0A9W4BHY6_9MYCO</name>
<dbReference type="EMBL" id="AP022601">
    <property type="protein sequence ID" value="BBY94592.1"/>
    <property type="molecule type" value="Genomic_DNA"/>
</dbReference>
<dbReference type="InterPro" id="IPR037523">
    <property type="entry name" value="VOC_core"/>
</dbReference>
<dbReference type="KEGG" id="mgau:MGALJ_42610"/>
<dbReference type="Proteomes" id="UP000465785">
    <property type="component" value="Chromosome"/>
</dbReference>
<dbReference type="AlphaFoldDB" id="A0A9W4BHY6"/>
<dbReference type="InterPro" id="IPR029068">
    <property type="entry name" value="Glyas_Bleomycin-R_OHBP_Dase"/>
</dbReference>
<evidence type="ECO:0000256" key="1">
    <source>
        <dbReference type="SAM" id="MobiDB-lite"/>
    </source>
</evidence>
<evidence type="ECO:0000313" key="4">
    <source>
        <dbReference type="Proteomes" id="UP000465785"/>
    </source>
</evidence>
<dbReference type="PROSITE" id="PS51819">
    <property type="entry name" value="VOC"/>
    <property type="match status" value="1"/>
</dbReference>
<dbReference type="Pfam" id="PF00903">
    <property type="entry name" value="Glyoxalase"/>
    <property type="match status" value="1"/>
</dbReference>
<sequence>MKTDPDREGQPGSASGGTATVSSSLVTVSDLARSINFYCDVFSCQVVLQEQDTALLLTTGGFQIYLRSEAPPRRRRIGATGVQYLMWATDNRAELLRISQRLFAYDVATFTYTENGVTFVEGCDPDGGRVIVTHPSPSQLPREVIGSRLRGRLRSLRRRLRTRDLAA</sequence>
<keyword evidence="4" id="KW-1185">Reference proteome</keyword>